<accession>A0A067DTR6</accession>
<reference evidence="2 3" key="1">
    <citation type="submission" date="2014-04" db="EMBL/GenBank/DDBJ databases">
        <authorList>
            <consortium name="International Citrus Genome Consortium"/>
            <person name="Gmitter F."/>
            <person name="Chen C."/>
            <person name="Farmerie W."/>
            <person name="Harkins T."/>
            <person name="Desany B."/>
            <person name="Mohiuddin M."/>
            <person name="Kodira C."/>
            <person name="Borodovsky M."/>
            <person name="Lomsadze A."/>
            <person name="Burns P."/>
            <person name="Jenkins J."/>
            <person name="Prochnik S."/>
            <person name="Shu S."/>
            <person name="Chapman J."/>
            <person name="Pitluck S."/>
            <person name="Schmutz J."/>
            <person name="Rokhsar D."/>
        </authorList>
    </citation>
    <scope>NUCLEOTIDE SEQUENCE</scope>
</reference>
<organism evidence="2 3">
    <name type="scientific">Citrus sinensis</name>
    <name type="common">Sweet orange</name>
    <name type="synonym">Citrus aurantium var. sinensis</name>
    <dbReference type="NCBI Taxonomy" id="2711"/>
    <lineage>
        <taxon>Eukaryota</taxon>
        <taxon>Viridiplantae</taxon>
        <taxon>Streptophyta</taxon>
        <taxon>Embryophyta</taxon>
        <taxon>Tracheophyta</taxon>
        <taxon>Spermatophyta</taxon>
        <taxon>Magnoliopsida</taxon>
        <taxon>eudicotyledons</taxon>
        <taxon>Gunneridae</taxon>
        <taxon>Pentapetalae</taxon>
        <taxon>rosids</taxon>
        <taxon>malvids</taxon>
        <taxon>Sapindales</taxon>
        <taxon>Rutaceae</taxon>
        <taxon>Aurantioideae</taxon>
        <taxon>Citrus</taxon>
    </lineage>
</organism>
<evidence type="ECO:0000259" key="1">
    <source>
        <dbReference type="Pfam" id="PF13952"/>
    </source>
</evidence>
<dbReference type="EMBL" id="KK785477">
    <property type="protein sequence ID" value="KDO42432.1"/>
    <property type="molecule type" value="Genomic_DNA"/>
</dbReference>
<dbReference type="Proteomes" id="UP000027120">
    <property type="component" value="Unassembled WGS sequence"/>
</dbReference>
<evidence type="ECO:0000313" key="2">
    <source>
        <dbReference type="EMBL" id="KDO42432.1"/>
    </source>
</evidence>
<dbReference type="InterPro" id="IPR025312">
    <property type="entry name" value="DUF4216"/>
</dbReference>
<name>A0A067DTR6_CITSI</name>
<keyword evidence="3" id="KW-1185">Reference proteome</keyword>
<evidence type="ECO:0000313" key="3">
    <source>
        <dbReference type="Proteomes" id="UP000027120"/>
    </source>
</evidence>
<feature type="non-terminal residue" evidence="2">
    <location>
        <position position="1"/>
    </location>
</feature>
<dbReference type="PANTHER" id="PTHR48258:SF5">
    <property type="match status" value="1"/>
</dbReference>
<proteinExistence type="predicted"/>
<gene>
    <name evidence="2" type="ORF">CISIN_1g045412mg</name>
</gene>
<dbReference type="PANTHER" id="PTHR48258">
    <property type="entry name" value="DUF4218 DOMAIN-CONTAINING PROTEIN-RELATED"/>
    <property type="match status" value="1"/>
</dbReference>
<dbReference type="AlphaFoldDB" id="A0A067DTR6"/>
<dbReference type="Pfam" id="PF13952">
    <property type="entry name" value="DUF4216"/>
    <property type="match status" value="1"/>
</dbReference>
<protein>
    <recommendedName>
        <fullName evidence="1">DUF4216 domain-containing protein</fullName>
    </recommendedName>
</protein>
<feature type="domain" description="DUF4216" evidence="1">
    <location>
        <begin position="20"/>
        <end position="74"/>
    </location>
</feature>
<sequence>KNKNLVLGDVLYFGKLTDVIELDCYGEKKVTLFKCDWVAVNSSRGIKKYELDFTLVNLNSSLSTNELFVLATQAI</sequence>